<evidence type="ECO:0000313" key="4">
    <source>
        <dbReference type="EMBL" id="NEW37144.1"/>
    </source>
</evidence>
<gene>
    <name evidence="4" type="ORF">GV791_32010</name>
</gene>
<evidence type="ECO:0000259" key="3">
    <source>
        <dbReference type="SMART" id="SM00827"/>
    </source>
</evidence>
<dbReference type="Gene3D" id="3.40.366.10">
    <property type="entry name" value="Malonyl-Coenzyme A Acyl Carrier Protein, domain 2"/>
    <property type="match status" value="1"/>
</dbReference>
<dbReference type="Proteomes" id="UP000471166">
    <property type="component" value="Unassembled WGS sequence"/>
</dbReference>
<proteinExistence type="predicted"/>
<evidence type="ECO:0000313" key="5">
    <source>
        <dbReference type="Proteomes" id="UP000471166"/>
    </source>
</evidence>
<dbReference type="InterPro" id="IPR016036">
    <property type="entry name" value="Malonyl_transacylase_ACP-bd"/>
</dbReference>
<dbReference type="PANTHER" id="PTHR43775">
    <property type="entry name" value="FATTY ACID SYNTHASE"/>
    <property type="match status" value="1"/>
</dbReference>
<feature type="non-terminal residue" evidence="4">
    <location>
        <position position="100"/>
    </location>
</feature>
<evidence type="ECO:0000256" key="1">
    <source>
        <dbReference type="ARBA" id="ARBA00022679"/>
    </source>
</evidence>
<organism evidence="4 5">
    <name type="scientific">Nocardia cyriacigeorgica</name>
    <dbReference type="NCBI Taxonomy" id="135487"/>
    <lineage>
        <taxon>Bacteria</taxon>
        <taxon>Bacillati</taxon>
        <taxon>Actinomycetota</taxon>
        <taxon>Actinomycetes</taxon>
        <taxon>Mycobacteriales</taxon>
        <taxon>Nocardiaceae</taxon>
        <taxon>Nocardia</taxon>
    </lineage>
</organism>
<dbReference type="InterPro" id="IPR014043">
    <property type="entry name" value="Acyl_transferase_dom"/>
</dbReference>
<reference evidence="4 5" key="1">
    <citation type="submission" date="2020-01" db="EMBL/GenBank/DDBJ databases">
        <title>Genetics and antimicrobial susceptibilities of Nocardia species isolated from the soil; a comparison with species isolated from humans.</title>
        <authorList>
            <person name="Carrasco G."/>
            <person name="Monzon S."/>
            <person name="Sansegundo M."/>
            <person name="Garcia E."/>
            <person name="Garrido N."/>
            <person name="Medina M.J."/>
            <person name="Villalon P."/>
            <person name="Ramirez-Arocha A.C."/>
            <person name="Jimenez P."/>
            <person name="Cuesta I."/>
            <person name="Valdezate S."/>
        </authorList>
    </citation>
    <scope>NUCLEOTIDE SEQUENCE [LARGE SCALE GENOMIC DNA]</scope>
    <source>
        <strain evidence="4 5">CNM20110626</strain>
    </source>
</reference>
<dbReference type="InterPro" id="IPR050091">
    <property type="entry name" value="PKS_NRPS_Biosynth_Enz"/>
</dbReference>
<sequence>IGELAAAHVAGVWSLADACALVAARGRLMGALPVGGAMLAAACGGERASGAIEDFPGRVSIAAVNGPASTVLSGDADAIGELERTLAAAGIKTTRLRVSH</sequence>
<dbReference type="SMART" id="SM00827">
    <property type="entry name" value="PKS_AT"/>
    <property type="match status" value="1"/>
</dbReference>
<feature type="non-terminal residue" evidence="4">
    <location>
        <position position="1"/>
    </location>
</feature>
<dbReference type="InterPro" id="IPR016035">
    <property type="entry name" value="Acyl_Trfase/lysoPLipase"/>
</dbReference>
<dbReference type="SUPFAM" id="SSF55048">
    <property type="entry name" value="Probable ACP-binding domain of malonyl-CoA ACP transacylase"/>
    <property type="match status" value="1"/>
</dbReference>
<keyword evidence="2 4" id="KW-0012">Acyltransferase</keyword>
<dbReference type="RefSeq" id="WP_163848732.1">
    <property type="nucleotide sequence ID" value="NZ_JAAGVB010000448.1"/>
</dbReference>
<evidence type="ECO:0000256" key="2">
    <source>
        <dbReference type="ARBA" id="ARBA00023315"/>
    </source>
</evidence>
<dbReference type="Pfam" id="PF00698">
    <property type="entry name" value="Acyl_transf_1"/>
    <property type="match status" value="1"/>
</dbReference>
<name>A0A6P1D013_9NOCA</name>
<feature type="domain" description="Malonyl-CoA:ACP transacylase (MAT)" evidence="3">
    <location>
        <begin position="1"/>
        <end position="100"/>
    </location>
</feature>
<dbReference type="SUPFAM" id="SSF52151">
    <property type="entry name" value="FabD/lysophospholipase-like"/>
    <property type="match status" value="1"/>
</dbReference>
<dbReference type="GO" id="GO:0004312">
    <property type="term" value="F:fatty acid synthase activity"/>
    <property type="evidence" value="ECO:0007669"/>
    <property type="project" value="TreeGrafter"/>
</dbReference>
<protein>
    <submittedName>
        <fullName evidence="4">Acyltransferase domain-containing protein</fullName>
    </submittedName>
</protein>
<dbReference type="PANTHER" id="PTHR43775:SF51">
    <property type="entry name" value="INACTIVE PHENOLPHTHIOCEROL SYNTHESIS POLYKETIDE SYNTHASE TYPE I PKS1-RELATED"/>
    <property type="match status" value="1"/>
</dbReference>
<keyword evidence="1 4" id="KW-0808">Transferase</keyword>
<dbReference type="AlphaFoldDB" id="A0A6P1D013"/>
<dbReference type="EMBL" id="JAAGVB010000448">
    <property type="protein sequence ID" value="NEW37144.1"/>
    <property type="molecule type" value="Genomic_DNA"/>
</dbReference>
<dbReference type="GO" id="GO:0006633">
    <property type="term" value="P:fatty acid biosynthetic process"/>
    <property type="evidence" value="ECO:0007669"/>
    <property type="project" value="TreeGrafter"/>
</dbReference>
<dbReference type="InterPro" id="IPR001227">
    <property type="entry name" value="Ac_transferase_dom_sf"/>
</dbReference>
<accession>A0A6P1D013</accession>
<comment type="caution">
    <text evidence="4">The sequence shown here is derived from an EMBL/GenBank/DDBJ whole genome shotgun (WGS) entry which is preliminary data.</text>
</comment>